<dbReference type="PROSITE" id="PS51644">
    <property type="entry name" value="HTH_OST"/>
    <property type="match status" value="1"/>
</dbReference>
<dbReference type="InterPro" id="IPR041966">
    <property type="entry name" value="LOTUS-like"/>
</dbReference>
<dbReference type="SMART" id="SM00333">
    <property type="entry name" value="TUDOR"/>
    <property type="match status" value="1"/>
</dbReference>
<feature type="domain" description="Tudor" evidence="6">
    <location>
        <begin position="408"/>
        <end position="465"/>
    </location>
</feature>
<dbReference type="InterPro" id="IPR025605">
    <property type="entry name" value="OST-HTH/LOTUS_dom"/>
</dbReference>
<reference evidence="8" key="1">
    <citation type="submission" date="2021-09" db="EMBL/GenBank/DDBJ databases">
        <authorList>
            <person name="Martin H S."/>
        </authorList>
    </citation>
    <scope>NUCLEOTIDE SEQUENCE</scope>
</reference>
<keyword evidence="4" id="KW-0744">Spermatogenesis</keyword>
<organism evidence="8 9">
    <name type="scientific">Danaus chrysippus</name>
    <name type="common">African queen</name>
    <dbReference type="NCBI Taxonomy" id="151541"/>
    <lineage>
        <taxon>Eukaryota</taxon>
        <taxon>Metazoa</taxon>
        <taxon>Ecdysozoa</taxon>
        <taxon>Arthropoda</taxon>
        <taxon>Hexapoda</taxon>
        <taxon>Insecta</taxon>
        <taxon>Pterygota</taxon>
        <taxon>Neoptera</taxon>
        <taxon>Endopterygota</taxon>
        <taxon>Lepidoptera</taxon>
        <taxon>Glossata</taxon>
        <taxon>Ditrysia</taxon>
        <taxon>Papilionoidea</taxon>
        <taxon>Nymphalidae</taxon>
        <taxon>Danainae</taxon>
        <taxon>Danaini</taxon>
        <taxon>Danaina</taxon>
        <taxon>Danaus</taxon>
        <taxon>Anosia</taxon>
    </lineage>
</organism>
<evidence type="ECO:0000259" key="6">
    <source>
        <dbReference type="PROSITE" id="PS50304"/>
    </source>
</evidence>
<dbReference type="CDD" id="cd08824">
    <property type="entry name" value="LOTUS"/>
    <property type="match status" value="1"/>
</dbReference>
<dbReference type="Proteomes" id="UP000789524">
    <property type="component" value="Unassembled WGS sequence"/>
</dbReference>
<feature type="region of interest" description="Disordered" evidence="5">
    <location>
        <begin position="292"/>
        <end position="321"/>
    </location>
</feature>
<feature type="region of interest" description="Disordered" evidence="5">
    <location>
        <begin position="538"/>
        <end position="567"/>
    </location>
</feature>
<feature type="compositionally biased region" description="Acidic residues" evidence="5">
    <location>
        <begin position="611"/>
        <end position="621"/>
    </location>
</feature>
<dbReference type="GO" id="GO:0007283">
    <property type="term" value="P:spermatogenesis"/>
    <property type="evidence" value="ECO:0007669"/>
    <property type="project" value="UniProtKB-KW"/>
</dbReference>
<gene>
    <name evidence="8" type="ORF">DCHRY22_LOCUS4791</name>
</gene>
<dbReference type="PANTHER" id="PTHR22948">
    <property type="entry name" value="TUDOR DOMAIN CONTAINING PROTEIN"/>
    <property type="match status" value="1"/>
</dbReference>
<dbReference type="PROSITE" id="PS50304">
    <property type="entry name" value="TUDOR"/>
    <property type="match status" value="1"/>
</dbReference>
<dbReference type="InterPro" id="IPR002999">
    <property type="entry name" value="Tudor"/>
</dbReference>
<keyword evidence="3" id="KW-0677">Repeat</keyword>
<evidence type="ECO:0000256" key="5">
    <source>
        <dbReference type="SAM" id="MobiDB-lite"/>
    </source>
</evidence>
<keyword evidence="2" id="KW-0963">Cytoplasm</keyword>
<comment type="subcellular location">
    <subcellularLocation>
        <location evidence="1">Cytoplasm</location>
    </subcellularLocation>
</comment>
<evidence type="ECO:0000256" key="2">
    <source>
        <dbReference type="ARBA" id="ARBA00022490"/>
    </source>
</evidence>
<feature type="region of interest" description="Disordered" evidence="5">
    <location>
        <begin position="196"/>
        <end position="225"/>
    </location>
</feature>
<evidence type="ECO:0000313" key="9">
    <source>
        <dbReference type="Proteomes" id="UP000789524"/>
    </source>
</evidence>
<dbReference type="SUPFAM" id="SSF63748">
    <property type="entry name" value="Tudor/PWWP/MBT"/>
    <property type="match status" value="1"/>
</dbReference>
<dbReference type="GO" id="GO:0030154">
    <property type="term" value="P:cell differentiation"/>
    <property type="evidence" value="ECO:0007669"/>
    <property type="project" value="UniProtKB-ARBA"/>
</dbReference>
<keyword evidence="9" id="KW-1185">Reference proteome</keyword>
<feature type="domain" description="HTH OST-type" evidence="7">
    <location>
        <begin position="222"/>
        <end position="295"/>
    </location>
</feature>
<evidence type="ECO:0000313" key="8">
    <source>
        <dbReference type="EMBL" id="CAG9563683.1"/>
    </source>
</evidence>
<proteinExistence type="predicted"/>
<dbReference type="Pfam" id="PF12872">
    <property type="entry name" value="OST-HTH"/>
    <property type="match status" value="2"/>
</dbReference>
<feature type="compositionally biased region" description="Low complexity" evidence="5">
    <location>
        <begin position="310"/>
        <end position="319"/>
    </location>
</feature>
<dbReference type="EMBL" id="CAKASE010000050">
    <property type="protein sequence ID" value="CAG9563683.1"/>
    <property type="molecule type" value="Genomic_DNA"/>
</dbReference>
<feature type="compositionally biased region" description="Basic and acidic residues" evidence="5">
    <location>
        <begin position="198"/>
        <end position="208"/>
    </location>
</feature>
<dbReference type="PANTHER" id="PTHR22948:SF29">
    <property type="entry name" value="FI02030P-RELATED"/>
    <property type="match status" value="1"/>
</dbReference>
<evidence type="ECO:0000256" key="4">
    <source>
        <dbReference type="ARBA" id="ARBA00022871"/>
    </source>
</evidence>
<dbReference type="Gene3D" id="3.30.420.610">
    <property type="entry name" value="LOTUS domain-like"/>
    <property type="match status" value="2"/>
</dbReference>
<evidence type="ECO:0000256" key="3">
    <source>
        <dbReference type="ARBA" id="ARBA00022737"/>
    </source>
</evidence>
<feature type="compositionally biased region" description="Pro residues" evidence="5">
    <location>
        <begin position="296"/>
        <end position="309"/>
    </location>
</feature>
<name>A0A8J2QQF8_9NEOP</name>
<accession>A0A8J2QQF8</accession>
<protein>
    <submittedName>
        <fullName evidence="8">(African queen) hypothetical protein</fullName>
    </submittedName>
</protein>
<dbReference type="Gene3D" id="2.40.50.90">
    <property type="match status" value="1"/>
</dbReference>
<feature type="compositionally biased region" description="Low complexity" evidence="5">
    <location>
        <begin position="209"/>
        <end position="219"/>
    </location>
</feature>
<keyword evidence="4" id="KW-0221">Differentiation</keyword>
<dbReference type="GO" id="GO:0005737">
    <property type="term" value="C:cytoplasm"/>
    <property type="evidence" value="ECO:0007669"/>
    <property type="project" value="UniProtKB-SubCell"/>
</dbReference>
<dbReference type="InterPro" id="IPR035437">
    <property type="entry name" value="SNase_OB-fold_sf"/>
</dbReference>
<dbReference type="Gene3D" id="2.30.30.140">
    <property type="match status" value="1"/>
</dbReference>
<evidence type="ECO:0000256" key="1">
    <source>
        <dbReference type="ARBA" id="ARBA00004496"/>
    </source>
</evidence>
<feature type="region of interest" description="Disordered" evidence="5">
    <location>
        <begin position="582"/>
        <end position="623"/>
    </location>
</feature>
<dbReference type="Pfam" id="PF00567">
    <property type="entry name" value="TUDOR"/>
    <property type="match status" value="1"/>
</dbReference>
<sequence>MDEELKQLKSVLRSLVVSSATEVDVRTLMRDYRMMVGNQLPLAKFGHKEPVGFLKEYFSDCFLFQGPKGNPVLTLIVPDSLKHIDKFVQKQRVNNVKSKGKRRSVQKNILKQNESHLIVETFNARQTARNQETTVLKNEIKIKQEITKEVPTVHKQAEDKEKKINNTEIKEFAPCSQTALQNFLKKRTPLFDCQLSNIDKDSDKDGDSGRVSSSSTSSRRAQKEQLHKEIKDIVIQNPNGVTCTDLMRLYRARYNRELNYTRVGYTSVLSAACEVDGLHVSRRALTDDWLLSDAARPPPSPAPARPPPAHTQAHTPALPEDALPGIDFEPDVFPADCVHFLDSIPSVSLEHVRPGDMLQVAVAEVYSPSHFWLLRLGDQYNIAMEEIMDDMNKYYYGEGRDRALALGAVRVGQYCASLYRGDWHRSIIVRVLDHDTVKVRHVDYGTVERVAAGGLRVLLRRYAALEAQAVRARLGGVAPPAAGRRWPHASSTHFLRLVRDRPLVANVVATHGRERALEVLLIDTSTPDDRCLAAELVRSGHADPRPAPHPVSTPLSSSEDDDPSSVHTRPLLLDILRYGEEAGSSDETEVSQSASQTVGRGPRSLDTWSAGEEDSDGEGDELSYTTERLGTLNKSVSITAHEGGVTSRMLLRRLRSFTPAPPSTVTQSVVSTGTRVLQRRLTLARLCTQ</sequence>
<dbReference type="AlphaFoldDB" id="A0A8J2QQF8"/>
<dbReference type="OrthoDB" id="341421at2759"/>
<dbReference type="InterPro" id="IPR050621">
    <property type="entry name" value="Tudor_domain_containing"/>
</dbReference>
<comment type="caution">
    <text evidence="8">The sequence shown here is derived from an EMBL/GenBank/DDBJ whole genome shotgun (WGS) entry which is preliminary data.</text>
</comment>
<evidence type="ECO:0000259" key="7">
    <source>
        <dbReference type="PROSITE" id="PS51644"/>
    </source>
</evidence>